<evidence type="ECO:0000313" key="2">
    <source>
        <dbReference type="EMBL" id="MBM2619101.1"/>
    </source>
</evidence>
<organism evidence="2 3">
    <name type="scientific">Paractinoplanes ovalisporus</name>
    <dbReference type="NCBI Taxonomy" id="2810368"/>
    <lineage>
        <taxon>Bacteria</taxon>
        <taxon>Bacillati</taxon>
        <taxon>Actinomycetota</taxon>
        <taxon>Actinomycetes</taxon>
        <taxon>Micromonosporales</taxon>
        <taxon>Micromonosporaceae</taxon>
        <taxon>Paractinoplanes</taxon>
    </lineage>
</organism>
<accession>A0ABS2AIR3</accession>
<gene>
    <name evidence="2" type="ORF">JIG36_26445</name>
</gene>
<evidence type="ECO:0008006" key="4">
    <source>
        <dbReference type="Google" id="ProtNLM"/>
    </source>
</evidence>
<evidence type="ECO:0000256" key="1">
    <source>
        <dbReference type="SAM" id="SignalP"/>
    </source>
</evidence>
<dbReference type="EMBL" id="JAENHP010000009">
    <property type="protein sequence ID" value="MBM2619101.1"/>
    <property type="molecule type" value="Genomic_DNA"/>
</dbReference>
<protein>
    <recommendedName>
        <fullName evidence="4">Ribosomally synthesized peptide with SipW-like signal peptide</fullName>
    </recommendedName>
</protein>
<feature type="chain" id="PRO_5046936123" description="Ribosomally synthesized peptide with SipW-like signal peptide" evidence="1">
    <location>
        <begin position="24"/>
        <end position="172"/>
    </location>
</feature>
<sequence>MRKSTKRVVVIATTLAVAGGASAAWASWLANGTGTAAAKAGTAQELVVTSATPDASLFPETVGNAWVTIENPNPYAVSVDKLTWKPSDGVQTVATVAGSVCGNNGVYFGDFSTSTIGSGGVLSGLDLYVPGGESKSFELKKAVRMINNAENGCQGATFSIPLKATGESVVAR</sequence>
<proteinExistence type="predicted"/>
<keyword evidence="3" id="KW-1185">Reference proteome</keyword>
<feature type="signal peptide" evidence="1">
    <location>
        <begin position="1"/>
        <end position="23"/>
    </location>
</feature>
<dbReference type="RefSeq" id="WP_203379105.1">
    <property type="nucleotide sequence ID" value="NZ_JAENHP010000009.1"/>
</dbReference>
<keyword evidence="1" id="KW-0732">Signal</keyword>
<name>A0ABS2AIR3_9ACTN</name>
<evidence type="ECO:0000313" key="3">
    <source>
        <dbReference type="Proteomes" id="UP000632138"/>
    </source>
</evidence>
<dbReference type="Proteomes" id="UP000632138">
    <property type="component" value="Unassembled WGS sequence"/>
</dbReference>
<comment type="caution">
    <text evidence="2">The sequence shown here is derived from an EMBL/GenBank/DDBJ whole genome shotgun (WGS) entry which is preliminary data.</text>
</comment>
<reference evidence="2 3" key="1">
    <citation type="submission" date="2021-01" db="EMBL/GenBank/DDBJ databases">
        <title>Actinoplanes sp. nov. LDG1-06 isolated from lichen.</title>
        <authorList>
            <person name="Saeng-In P."/>
            <person name="Phongsopitanun W."/>
            <person name="Kanchanasin P."/>
            <person name="Yuki M."/>
            <person name="Kudo T."/>
            <person name="Ohkuma M."/>
            <person name="Tanasupawat S."/>
        </authorList>
    </citation>
    <scope>NUCLEOTIDE SEQUENCE [LARGE SCALE GENOMIC DNA]</scope>
    <source>
        <strain evidence="2 3">LDG1-06</strain>
    </source>
</reference>